<evidence type="ECO:0000256" key="1">
    <source>
        <dbReference type="SAM" id="SignalP"/>
    </source>
</evidence>
<evidence type="ECO:0000313" key="2">
    <source>
        <dbReference type="EMBL" id="ATU82923.1"/>
    </source>
</evidence>
<dbReference type="InterPro" id="IPR006170">
    <property type="entry name" value="PBP/GOBP"/>
</dbReference>
<dbReference type="SUPFAM" id="SSF47565">
    <property type="entry name" value="Insect pheromone/odorant-binding proteins"/>
    <property type="match status" value="1"/>
</dbReference>
<reference evidence="2" key="1">
    <citation type="submission" date="2016-10" db="EMBL/GenBank/DDBJ databases">
        <title>The assassin bug Pristhesancus plagipennis produces two different types of venom.</title>
        <authorList>
            <person name="Walker A.A."/>
            <person name="Herzig V."/>
            <person name="Jin J."/>
            <person name="Fry B.G."/>
            <person name="King G.F."/>
        </authorList>
    </citation>
    <scope>NUCLEOTIDE SEQUENCE</scope>
    <source>
        <tissue evidence="2">Venom/labial glands</tissue>
    </source>
</reference>
<dbReference type="SMART" id="SM00708">
    <property type="entry name" value="PhBP"/>
    <property type="match status" value="1"/>
</dbReference>
<organism evidence="2">
    <name type="scientific">Pristhesancus plagipennis</name>
    <name type="common">Common assassin bug</name>
    <dbReference type="NCBI Taxonomy" id="1955184"/>
    <lineage>
        <taxon>Eukaryota</taxon>
        <taxon>Metazoa</taxon>
        <taxon>Ecdysozoa</taxon>
        <taxon>Arthropoda</taxon>
        <taxon>Hexapoda</taxon>
        <taxon>Insecta</taxon>
        <taxon>Pterygota</taxon>
        <taxon>Neoptera</taxon>
        <taxon>Paraneoptera</taxon>
        <taxon>Hemiptera</taxon>
        <taxon>Heteroptera</taxon>
        <taxon>Panheteroptera</taxon>
        <taxon>Cimicomorpha</taxon>
        <taxon>Reduviidae</taxon>
        <taxon>Harpactorinae</taxon>
        <taxon>Harpactorini</taxon>
        <taxon>Pristhesancus</taxon>
    </lineage>
</organism>
<accession>A0A2K8JPG4</accession>
<name>A0A2K8JPG4_PRIPG</name>
<dbReference type="EMBL" id="KY031172">
    <property type="protein sequence ID" value="ATU82923.1"/>
    <property type="molecule type" value="mRNA"/>
</dbReference>
<dbReference type="GO" id="GO:0005549">
    <property type="term" value="F:odorant binding"/>
    <property type="evidence" value="ECO:0007669"/>
    <property type="project" value="InterPro"/>
</dbReference>
<dbReference type="Gene3D" id="1.10.238.20">
    <property type="entry name" value="Pheromone/general odorant binding protein domain"/>
    <property type="match status" value="1"/>
</dbReference>
<keyword evidence="1" id="KW-0732">Signal</keyword>
<proteinExistence type="evidence at transcript level"/>
<dbReference type="CDD" id="cd23992">
    <property type="entry name" value="PBP_GOBP"/>
    <property type="match status" value="1"/>
</dbReference>
<dbReference type="InterPro" id="IPR036728">
    <property type="entry name" value="PBP_GOBP_sf"/>
</dbReference>
<dbReference type="Pfam" id="PF01395">
    <property type="entry name" value="PBP_GOBP"/>
    <property type="match status" value="1"/>
</dbReference>
<feature type="signal peptide" evidence="1">
    <location>
        <begin position="1"/>
        <end position="18"/>
    </location>
</feature>
<protein>
    <submittedName>
        <fullName evidence="2">Secreted Odorant Binding Protein Family protein</fullName>
    </submittedName>
</protein>
<feature type="chain" id="PRO_5014875095" evidence="1">
    <location>
        <begin position="19"/>
        <end position="150"/>
    </location>
</feature>
<sequence length="150" mass="17366">MFLTALVYFISFTCFVNSAIDFDGLTKDKLSELEEKAMKVCVEKHNINETLLEDVLQEKAPIPTSREFKCMLGCYNEELGYGKGTVPQWDVMKKVHELEYEKQEDKEKSFKLVEICKNKVPEEAEDYCELGYAMFTCYAEESKQLGLELL</sequence>
<dbReference type="AlphaFoldDB" id="A0A2K8JPG4"/>